<reference evidence="1" key="1">
    <citation type="submission" date="2020-05" db="EMBL/GenBank/DDBJ databases">
        <title>Large-scale comparative analyses of tick genomes elucidate their genetic diversity and vector capacities.</title>
        <authorList>
            <person name="Jia N."/>
            <person name="Wang J."/>
            <person name="Shi W."/>
            <person name="Du L."/>
            <person name="Sun Y."/>
            <person name="Zhan W."/>
            <person name="Jiang J."/>
            <person name="Wang Q."/>
            <person name="Zhang B."/>
            <person name="Ji P."/>
            <person name="Sakyi L.B."/>
            <person name="Cui X."/>
            <person name="Yuan T."/>
            <person name="Jiang B."/>
            <person name="Yang W."/>
            <person name="Lam T.T.-Y."/>
            <person name="Chang Q."/>
            <person name="Ding S."/>
            <person name="Wang X."/>
            <person name="Zhu J."/>
            <person name="Ruan X."/>
            <person name="Zhao L."/>
            <person name="Wei J."/>
            <person name="Que T."/>
            <person name="Du C."/>
            <person name="Cheng J."/>
            <person name="Dai P."/>
            <person name="Han X."/>
            <person name="Huang E."/>
            <person name="Gao Y."/>
            <person name="Liu J."/>
            <person name="Shao H."/>
            <person name="Ye R."/>
            <person name="Li L."/>
            <person name="Wei W."/>
            <person name="Wang X."/>
            <person name="Wang C."/>
            <person name="Yang T."/>
            <person name="Huo Q."/>
            <person name="Li W."/>
            <person name="Guo W."/>
            <person name="Chen H."/>
            <person name="Zhou L."/>
            <person name="Ni X."/>
            <person name="Tian J."/>
            <person name="Zhou Y."/>
            <person name="Sheng Y."/>
            <person name="Liu T."/>
            <person name="Pan Y."/>
            <person name="Xia L."/>
            <person name="Li J."/>
            <person name="Zhao F."/>
            <person name="Cao W."/>
        </authorList>
    </citation>
    <scope>NUCLEOTIDE SEQUENCE</scope>
    <source>
        <strain evidence="1">Hyas-2018</strain>
    </source>
</reference>
<name>A0ACB7RSB9_HYAAI</name>
<proteinExistence type="predicted"/>
<sequence>MIECERDANLTPKSAVHDVSDACQKDRERYVENTRYCGRDQFTLRAGDCTSELRYSRISRSEDEFYYPGAAEVEKGHGRPELCDEWLGAGSAGVKKVAADTMIIVTQAVPTPRKRVHSLAAPEKKMAAHPECTASPPSVQAPYSFAMGAPISRQ</sequence>
<keyword evidence="2" id="KW-1185">Reference proteome</keyword>
<protein>
    <submittedName>
        <fullName evidence="1">Uncharacterized protein</fullName>
    </submittedName>
</protein>
<gene>
    <name evidence="1" type="ORF">HPB50_000307</name>
</gene>
<organism evidence="1 2">
    <name type="scientific">Hyalomma asiaticum</name>
    <name type="common">Tick</name>
    <dbReference type="NCBI Taxonomy" id="266040"/>
    <lineage>
        <taxon>Eukaryota</taxon>
        <taxon>Metazoa</taxon>
        <taxon>Ecdysozoa</taxon>
        <taxon>Arthropoda</taxon>
        <taxon>Chelicerata</taxon>
        <taxon>Arachnida</taxon>
        <taxon>Acari</taxon>
        <taxon>Parasitiformes</taxon>
        <taxon>Ixodida</taxon>
        <taxon>Ixodoidea</taxon>
        <taxon>Ixodidae</taxon>
        <taxon>Hyalomminae</taxon>
        <taxon>Hyalomma</taxon>
    </lineage>
</organism>
<evidence type="ECO:0000313" key="2">
    <source>
        <dbReference type="Proteomes" id="UP000821845"/>
    </source>
</evidence>
<evidence type="ECO:0000313" key="1">
    <source>
        <dbReference type="EMBL" id="KAH6925085.1"/>
    </source>
</evidence>
<accession>A0ACB7RSB9</accession>
<dbReference type="EMBL" id="CM023487">
    <property type="protein sequence ID" value="KAH6925085.1"/>
    <property type="molecule type" value="Genomic_DNA"/>
</dbReference>
<dbReference type="Proteomes" id="UP000821845">
    <property type="component" value="Chromosome 7"/>
</dbReference>
<comment type="caution">
    <text evidence="1">The sequence shown here is derived from an EMBL/GenBank/DDBJ whole genome shotgun (WGS) entry which is preliminary data.</text>
</comment>